<comment type="caution">
    <text evidence="1">The sequence shown here is derived from an EMBL/GenBank/DDBJ whole genome shotgun (WGS) entry which is preliminary data.</text>
</comment>
<dbReference type="Gene3D" id="3.30.70.100">
    <property type="match status" value="1"/>
</dbReference>
<dbReference type="GO" id="GO:0016857">
    <property type="term" value="F:racemase and epimerase activity, acting on carbohydrates and derivatives"/>
    <property type="evidence" value="ECO:0007669"/>
    <property type="project" value="InterPro"/>
</dbReference>
<evidence type="ECO:0000313" key="1">
    <source>
        <dbReference type="EMBL" id="TWX66858.1"/>
    </source>
</evidence>
<protein>
    <submittedName>
        <fullName evidence="1">L-rhamnose mutarotase</fullName>
    </submittedName>
</protein>
<keyword evidence="2" id="KW-1185">Reference proteome</keyword>
<dbReference type="EMBL" id="VOLT01000007">
    <property type="protein sequence ID" value="TWX66858.1"/>
    <property type="molecule type" value="Genomic_DNA"/>
</dbReference>
<dbReference type="SUPFAM" id="SSF54909">
    <property type="entry name" value="Dimeric alpha+beta barrel"/>
    <property type="match status" value="1"/>
</dbReference>
<gene>
    <name evidence="1" type="ORF">ESZ36_14995</name>
</gene>
<dbReference type="PANTHER" id="PTHR43239">
    <property type="entry name" value="UPF0734 PROTEIN DDB_G0273871/DDB_G0273177"/>
    <property type="match status" value="1"/>
</dbReference>
<dbReference type="RefSeq" id="WP_146789348.1">
    <property type="nucleotide sequence ID" value="NZ_VOLT01000007.1"/>
</dbReference>
<evidence type="ECO:0000313" key="2">
    <source>
        <dbReference type="Proteomes" id="UP000321822"/>
    </source>
</evidence>
<dbReference type="OrthoDB" id="7272712at2"/>
<dbReference type="AlphaFoldDB" id="A0A5C6QDN7"/>
<accession>A0A5C6QDN7</accession>
<proteinExistence type="predicted"/>
<sequence length="113" mass="13418">MQYCLTLALKNDPELIKLYEAYHQAGRVWPEVIKSIRASGIKDMSIYRLNTHLVMILDVDKSFNFDIKAKSDLNNEKVQEWELLMEKFQKVADGRENNKKWKLMDKIFSLHEQ</sequence>
<dbReference type="Pfam" id="PF05336">
    <property type="entry name" value="rhaM"/>
    <property type="match status" value="1"/>
</dbReference>
<dbReference type="InterPro" id="IPR008000">
    <property type="entry name" value="Rham/fucose_mutarotase"/>
</dbReference>
<dbReference type="PANTHER" id="PTHR43239:SF1">
    <property type="entry name" value="UPF0734 PROTEIN DDB_G0273871_DDB_G0273177"/>
    <property type="match status" value="1"/>
</dbReference>
<reference evidence="1 2" key="1">
    <citation type="submission" date="2019-07" db="EMBL/GenBank/DDBJ databases">
        <title>Genomes of sea-ice associated Colwellia species.</title>
        <authorList>
            <person name="Bowman J.P."/>
        </authorList>
    </citation>
    <scope>NUCLEOTIDE SEQUENCE [LARGE SCALE GENOMIC DNA]</scope>
    <source>
        <strain evidence="1 2">ACAM 459</strain>
    </source>
</reference>
<dbReference type="InterPro" id="IPR011008">
    <property type="entry name" value="Dimeric_a/b-barrel"/>
</dbReference>
<name>A0A5C6QDN7_9GAMM</name>
<dbReference type="Proteomes" id="UP000321822">
    <property type="component" value="Unassembled WGS sequence"/>
</dbReference>
<dbReference type="InterPro" id="IPR052996">
    <property type="entry name" value="Carb_Metab_Mutarotase"/>
</dbReference>
<organism evidence="1 2">
    <name type="scientific">Colwellia demingiae</name>
    <dbReference type="NCBI Taxonomy" id="89401"/>
    <lineage>
        <taxon>Bacteria</taxon>
        <taxon>Pseudomonadati</taxon>
        <taxon>Pseudomonadota</taxon>
        <taxon>Gammaproteobacteria</taxon>
        <taxon>Alteromonadales</taxon>
        <taxon>Colwelliaceae</taxon>
        <taxon>Colwellia</taxon>
    </lineage>
</organism>